<dbReference type="InParanoid" id="A0A0C3G0E7"/>
<dbReference type="AlphaFoldDB" id="A0A0C3G0E7"/>
<organism evidence="3 4">
    <name type="scientific">Piloderma croceum (strain F 1598)</name>
    <dbReference type="NCBI Taxonomy" id="765440"/>
    <lineage>
        <taxon>Eukaryota</taxon>
        <taxon>Fungi</taxon>
        <taxon>Dikarya</taxon>
        <taxon>Basidiomycota</taxon>
        <taxon>Agaricomycotina</taxon>
        <taxon>Agaricomycetes</taxon>
        <taxon>Agaricomycetidae</taxon>
        <taxon>Atheliales</taxon>
        <taxon>Atheliaceae</taxon>
        <taxon>Piloderma</taxon>
    </lineage>
</organism>
<dbReference type="InterPro" id="IPR046496">
    <property type="entry name" value="DUF6589"/>
</dbReference>
<evidence type="ECO:0000313" key="4">
    <source>
        <dbReference type="Proteomes" id="UP000054166"/>
    </source>
</evidence>
<feature type="domain" description="DUF6589" evidence="2">
    <location>
        <begin position="346"/>
        <end position="758"/>
    </location>
</feature>
<proteinExistence type="predicted"/>
<dbReference type="Proteomes" id="UP000054166">
    <property type="component" value="Unassembled WGS sequence"/>
</dbReference>
<gene>
    <name evidence="3" type="ORF">PILCRDRAFT_94952</name>
</gene>
<evidence type="ECO:0000259" key="2">
    <source>
        <dbReference type="Pfam" id="PF20231"/>
    </source>
</evidence>
<reference evidence="3 4" key="1">
    <citation type="submission" date="2014-04" db="EMBL/GenBank/DDBJ databases">
        <authorList>
            <consortium name="DOE Joint Genome Institute"/>
            <person name="Kuo A."/>
            <person name="Tarkka M."/>
            <person name="Buscot F."/>
            <person name="Kohler A."/>
            <person name="Nagy L.G."/>
            <person name="Floudas D."/>
            <person name="Copeland A."/>
            <person name="Barry K.W."/>
            <person name="Cichocki N."/>
            <person name="Veneault-Fourrey C."/>
            <person name="LaButti K."/>
            <person name="Lindquist E.A."/>
            <person name="Lipzen A."/>
            <person name="Lundell T."/>
            <person name="Morin E."/>
            <person name="Murat C."/>
            <person name="Sun H."/>
            <person name="Tunlid A."/>
            <person name="Henrissat B."/>
            <person name="Grigoriev I.V."/>
            <person name="Hibbett D.S."/>
            <person name="Martin F."/>
            <person name="Nordberg H.P."/>
            <person name="Cantor M.N."/>
            <person name="Hua S.X."/>
        </authorList>
    </citation>
    <scope>NUCLEOTIDE SEQUENCE [LARGE SCALE GENOMIC DNA]</scope>
    <source>
        <strain evidence="3 4">F 1598</strain>
    </source>
</reference>
<keyword evidence="4" id="KW-1185">Reference proteome</keyword>
<feature type="region of interest" description="Disordered" evidence="1">
    <location>
        <begin position="586"/>
        <end position="608"/>
    </location>
</feature>
<evidence type="ECO:0000313" key="3">
    <source>
        <dbReference type="EMBL" id="KIM89660.1"/>
    </source>
</evidence>
<feature type="region of interest" description="Disordered" evidence="1">
    <location>
        <begin position="1"/>
        <end position="20"/>
    </location>
</feature>
<evidence type="ECO:0000256" key="1">
    <source>
        <dbReference type="SAM" id="MobiDB-lite"/>
    </source>
</evidence>
<protein>
    <recommendedName>
        <fullName evidence="2">DUF6589 domain-containing protein</fullName>
    </recommendedName>
</protein>
<reference evidence="4" key="2">
    <citation type="submission" date="2015-01" db="EMBL/GenBank/DDBJ databases">
        <title>Evolutionary Origins and Diversification of the Mycorrhizal Mutualists.</title>
        <authorList>
            <consortium name="DOE Joint Genome Institute"/>
            <consortium name="Mycorrhizal Genomics Consortium"/>
            <person name="Kohler A."/>
            <person name="Kuo A."/>
            <person name="Nagy L.G."/>
            <person name="Floudas D."/>
            <person name="Copeland A."/>
            <person name="Barry K.W."/>
            <person name="Cichocki N."/>
            <person name="Veneault-Fourrey C."/>
            <person name="LaButti K."/>
            <person name="Lindquist E.A."/>
            <person name="Lipzen A."/>
            <person name="Lundell T."/>
            <person name="Morin E."/>
            <person name="Murat C."/>
            <person name="Riley R."/>
            <person name="Ohm R."/>
            <person name="Sun H."/>
            <person name="Tunlid A."/>
            <person name="Henrissat B."/>
            <person name="Grigoriev I.V."/>
            <person name="Hibbett D.S."/>
            <person name="Martin F."/>
        </authorList>
    </citation>
    <scope>NUCLEOTIDE SEQUENCE [LARGE SCALE GENOMIC DNA]</scope>
    <source>
        <strain evidence="4">F 1598</strain>
    </source>
</reference>
<accession>A0A0C3G0E7</accession>
<dbReference type="HOGENOM" id="CLU_006728_0_0_1"/>
<dbReference type="EMBL" id="KN832974">
    <property type="protein sequence ID" value="KIM89660.1"/>
    <property type="molecule type" value="Genomic_DNA"/>
</dbReference>
<dbReference type="OrthoDB" id="3256296at2759"/>
<name>A0A0C3G0E7_PILCF</name>
<dbReference type="Pfam" id="PF20231">
    <property type="entry name" value="DUF6589"/>
    <property type="match status" value="1"/>
</dbReference>
<sequence length="786" mass="90153">MEPSTQYYAPHSHSHQWSQNTSQYQTIRPPVFTVGTPTPSGSESTTKSRTFSHKLSVDKKLNIDAHWTLLEFLYFAFRVKGTKGKKISWSSRQATMVSQFLRGQTKYKVADILAAWTQSPDGRPQSSKDGENMYSASTLFLDIKPARPAITSFAVQLIEKKLTQERNIAVRPSNSRRWHQPLTWHYLLKLTTPKPRKRNGVIVVRKYRPPEVVCTHLLSSINFCYTDNACRLPKIQGILNFVCGVQWTMFSINSWIATTPVYSTIYSTLEGLSNHQVRATIAMCRDPDLWPILRFDNVQSYSKRRDLRMGKVNQLRVGTAVTVAEAEDFEPSAVDIDDRIARIAENKWKDITINKLLALVDQPHAELVAALQWLRILVHYVPEFSKYKPMTKIHPLSTNAKNETKTTELKGALLDFFEQMVGGDGLTYEKLVQLQKYMQFHGDEFQSLALIPLLELWHLEWTDLSRIYETHWGEYFSADEPGTLRNSAAEIGRKEPAKLNKVDYYPYMQLAYLVLDARMLDCWRIDFGADDLFAHFRAMATSGNLPTLKELESRAKKLNRQYSSPQASTWIHPGMEKNSQNIVLVSDPTKSSRGKGKKKVASTSGPEEPFCGDRTLGKSAMFMHETIQSREAAYSVSEGAIGRTYECVKLMTFTFAGSTHTKYSAYSLEQICSLEWESSEALKDAQLLNWLVNPKGLPGKFLEGDLNKEHFNSELDESRNHNDADWDRNLMRNDMGHFMRLKKEWVQGLGLAKRSRKHTEPHTKPEIRKLLNKYKDKELHLFREGR</sequence>
<dbReference type="STRING" id="765440.A0A0C3G0E7"/>